<protein>
    <recommendedName>
        <fullName evidence="10">Phosphate transport system permease protein</fullName>
    </recommendedName>
</protein>
<feature type="domain" description="ABC transmembrane type-1" evidence="12">
    <location>
        <begin position="158"/>
        <end position="387"/>
    </location>
</feature>
<feature type="transmembrane region" description="Helical" evidence="9">
    <location>
        <begin position="195"/>
        <end position="226"/>
    </location>
</feature>
<evidence type="ECO:0000256" key="2">
    <source>
        <dbReference type="ARBA" id="ARBA00007069"/>
    </source>
</evidence>
<keyword evidence="5 10" id="KW-0592">Phosphate transport</keyword>
<feature type="transmembrane region" description="Helical" evidence="9">
    <location>
        <begin position="108"/>
        <end position="131"/>
    </location>
</feature>
<dbReference type="CDD" id="cd06261">
    <property type="entry name" value="TM_PBP2"/>
    <property type="match status" value="1"/>
</dbReference>
<dbReference type="EMBL" id="SODP01000002">
    <property type="protein sequence ID" value="TDW70457.1"/>
    <property type="molecule type" value="Genomic_DNA"/>
</dbReference>
<feature type="region of interest" description="Disordered" evidence="11">
    <location>
        <begin position="1"/>
        <end position="70"/>
    </location>
</feature>
<keyword evidence="7 9" id="KW-1133">Transmembrane helix</keyword>
<gene>
    <name evidence="13" type="ORF">EV653_4500</name>
</gene>
<sequence>MSSPDGTAPPDRPDGTAAGQEEPKIEDLVHEDAGPTPRFEDLAEEHAEHEAELSAEVMTESGPEPAAADPAVAATGTAVATEPGKKMELGPVGHLGDRLFSAFARGSGGLVVLIVAFVGIFLLALAIPALADDKSSFLFSRIWEPGGDQPRFGIAAMFYTTVVSSIIAMLIAVPVAIGVALFITYYAPKRLAQPVAYAVDLLAAVPSIIYGLWGILFFAPILLPVINGLSDALGWIPLFEKPPGDNVGVVFTASVVLAIMILPVVTAISREIFAQTPIAHREGALALGATKWEMIRMSVLPYGRSGVVSASMLGLGRALGETVAVLIILSVPNGNDPWNSSIFAGGETFASKIANNAAEFDSPEKTGAYIAAGLVLFVVTFLVNSAARIIVDRSGPGGRRPRRKRGAGVAQGASS</sequence>
<evidence type="ECO:0000256" key="5">
    <source>
        <dbReference type="ARBA" id="ARBA00022592"/>
    </source>
</evidence>
<reference evidence="13 14" key="1">
    <citation type="submission" date="2019-03" db="EMBL/GenBank/DDBJ databases">
        <title>Genomic Encyclopedia of Type Strains, Phase III (KMG-III): the genomes of soil and plant-associated and newly described type strains.</title>
        <authorList>
            <person name="Whitman W."/>
        </authorList>
    </citation>
    <scope>NUCLEOTIDE SEQUENCE [LARGE SCALE GENOMIC DNA]</scope>
    <source>
        <strain evidence="13 14">VKM Ac-2573</strain>
    </source>
</reference>
<comment type="caution">
    <text evidence="13">The sequence shown here is derived from an EMBL/GenBank/DDBJ whole genome shotgun (WGS) entry which is preliminary data.</text>
</comment>
<accession>A0A4V3GG14</accession>
<feature type="region of interest" description="Disordered" evidence="11">
    <location>
        <begin position="394"/>
        <end position="415"/>
    </location>
</feature>
<dbReference type="InterPro" id="IPR035906">
    <property type="entry name" value="MetI-like_sf"/>
</dbReference>
<dbReference type="GO" id="GO:0006817">
    <property type="term" value="P:phosphate ion transport"/>
    <property type="evidence" value="ECO:0007669"/>
    <property type="project" value="UniProtKB-KW"/>
</dbReference>
<dbReference type="GO" id="GO:0005886">
    <property type="term" value="C:plasma membrane"/>
    <property type="evidence" value="ECO:0007669"/>
    <property type="project" value="UniProtKB-SubCell"/>
</dbReference>
<keyword evidence="3 9" id="KW-0813">Transport</keyword>
<keyword evidence="4 10" id="KW-1003">Cell membrane</keyword>
<dbReference type="PROSITE" id="PS50928">
    <property type="entry name" value="ABC_TM1"/>
    <property type="match status" value="1"/>
</dbReference>
<comment type="subcellular location">
    <subcellularLocation>
        <location evidence="1 9">Cell membrane</location>
        <topology evidence="1 9">Multi-pass membrane protein</topology>
    </subcellularLocation>
</comment>
<dbReference type="Gene3D" id="1.10.3720.10">
    <property type="entry name" value="MetI-like"/>
    <property type="match status" value="1"/>
</dbReference>
<dbReference type="InterPro" id="IPR011864">
    <property type="entry name" value="Phosphate_PstC"/>
</dbReference>
<dbReference type="NCBIfam" id="TIGR02138">
    <property type="entry name" value="phosphate_pstC"/>
    <property type="match status" value="1"/>
</dbReference>
<dbReference type="Proteomes" id="UP000295146">
    <property type="component" value="Unassembled WGS sequence"/>
</dbReference>
<feature type="compositionally biased region" description="Basic and acidic residues" evidence="11">
    <location>
        <begin position="21"/>
        <end position="52"/>
    </location>
</feature>
<evidence type="ECO:0000259" key="12">
    <source>
        <dbReference type="PROSITE" id="PS50928"/>
    </source>
</evidence>
<evidence type="ECO:0000313" key="13">
    <source>
        <dbReference type="EMBL" id="TDW70457.1"/>
    </source>
</evidence>
<evidence type="ECO:0000256" key="6">
    <source>
        <dbReference type="ARBA" id="ARBA00022692"/>
    </source>
</evidence>
<feature type="transmembrane region" description="Helical" evidence="9">
    <location>
        <begin position="306"/>
        <end position="331"/>
    </location>
</feature>
<evidence type="ECO:0000256" key="4">
    <source>
        <dbReference type="ARBA" id="ARBA00022475"/>
    </source>
</evidence>
<comment type="function">
    <text evidence="10">Part of the binding-protein-dependent transport system for phosphate; probably responsible for the translocation of the substrate across the membrane.</text>
</comment>
<evidence type="ECO:0000256" key="9">
    <source>
        <dbReference type="RuleBase" id="RU363032"/>
    </source>
</evidence>
<organism evidence="13 14">
    <name type="scientific">Kribbella pratensis</name>
    <dbReference type="NCBI Taxonomy" id="2512112"/>
    <lineage>
        <taxon>Bacteria</taxon>
        <taxon>Bacillati</taxon>
        <taxon>Actinomycetota</taxon>
        <taxon>Actinomycetes</taxon>
        <taxon>Propionibacteriales</taxon>
        <taxon>Kribbellaceae</taxon>
        <taxon>Kribbella</taxon>
    </lineage>
</organism>
<dbReference type="Pfam" id="PF00528">
    <property type="entry name" value="BPD_transp_1"/>
    <property type="match status" value="1"/>
</dbReference>
<comment type="similarity">
    <text evidence="2 10">Belongs to the binding-protein-dependent transport system permease family. CysTW subfamily.</text>
</comment>
<evidence type="ECO:0000256" key="7">
    <source>
        <dbReference type="ARBA" id="ARBA00022989"/>
    </source>
</evidence>
<proteinExistence type="inferred from homology"/>
<dbReference type="GO" id="GO:0005315">
    <property type="term" value="F:phosphate transmembrane transporter activity"/>
    <property type="evidence" value="ECO:0007669"/>
    <property type="project" value="InterPro"/>
</dbReference>
<feature type="transmembrane region" description="Helical" evidence="9">
    <location>
        <begin position="246"/>
        <end position="268"/>
    </location>
</feature>
<evidence type="ECO:0000256" key="10">
    <source>
        <dbReference type="RuleBase" id="RU363054"/>
    </source>
</evidence>
<keyword evidence="14" id="KW-1185">Reference proteome</keyword>
<keyword evidence="8 9" id="KW-0472">Membrane</keyword>
<dbReference type="InterPro" id="IPR051124">
    <property type="entry name" value="Phosphate_Transport_Permease"/>
</dbReference>
<evidence type="ECO:0000256" key="3">
    <source>
        <dbReference type="ARBA" id="ARBA00022448"/>
    </source>
</evidence>
<feature type="transmembrane region" description="Helical" evidence="9">
    <location>
        <begin position="368"/>
        <end position="391"/>
    </location>
</feature>
<dbReference type="AlphaFoldDB" id="A0A4V3GG14"/>
<dbReference type="InterPro" id="IPR000515">
    <property type="entry name" value="MetI-like"/>
</dbReference>
<dbReference type="SUPFAM" id="SSF161098">
    <property type="entry name" value="MetI-like"/>
    <property type="match status" value="1"/>
</dbReference>
<feature type="transmembrane region" description="Helical" evidence="9">
    <location>
        <begin position="151"/>
        <end position="183"/>
    </location>
</feature>
<evidence type="ECO:0000256" key="1">
    <source>
        <dbReference type="ARBA" id="ARBA00004651"/>
    </source>
</evidence>
<evidence type="ECO:0000256" key="8">
    <source>
        <dbReference type="ARBA" id="ARBA00023136"/>
    </source>
</evidence>
<evidence type="ECO:0000256" key="11">
    <source>
        <dbReference type="SAM" id="MobiDB-lite"/>
    </source>
</evidence>
<dbReference type="PANTHER" id="PTHR30425">
    <property type="entry name" value="PHOSPHATE TRANSPORT SYSTEM PERMEASE PROTEIN PST"/>
    <property type="match status" value="1"/>
</dbReference>
<evidence type="ECO:0000313" key="14">
    <source>
        <dbReference type="Proteomes" id="UP000295146"/>
    </source>
</evidence>
<dbReference type="PANTHER" id="PTHR30425:SF1">
    <property type="entry name" value="PHOSPHATE TRANSPORT SYSTEM PERMEASE PROTEIN PSTC"/>
    <property type="match status" value="1"/>
</dbReference>
<keyword evidence="6 9" id="KW-0812">Transmembrane</keyword>
<name>A0A4V3GG14_9ACTN</name>